<evidence type="ECO:0000313" key="2">
    <source>
        <dbReference type="Proteomes" id="UP001152795"/>
    </source>
</evidence>
<comment type="caution">
    <text evidence="1">The sequence shown here is derived from an EMBL/GenBank/DDBJ whole genome shotgun (WGS) entry which is preliminary data.</text>
</comment>
<evidence type="ECO:0000313" key="1">
    <source>
        <dbReference type="EMBL" id="CAB3986295.1"/>
    </source>
</evidence>
<dbReference type="EMBL" id="CACRXK020000995">
    <property type="protein sequence ID" value="CAB3986295.1"/>
    <property type="molecule type" value="Genomic_DNA"/>
</dbReference>
<sequence>MSRKKRRSGLFDLDRVKEKIEEENVCFNRVKEQLGALQKFNVHDLYLVKGLTFTEHETLQLLAAQLTFQGSLNLKETGEDADCNVGEVSAKVVAKCFWHHKVEQELTERGLRKEWVFGQQHDKEHSGIHDNVMEYHDFFCVGVIALGRRFDSQCKGLMQEDSPF</sequence>
<organism evidence="1 2">
    <name type="scientific">Paramuricea clavata</name>
    <name type="common">Red gorgonian</name>
    <name type="synonym">Violescent sea-whip</name>
    <dbReference type="NCBI Taxonomy" id="317549"/>
    <lineage>
        <taxon>Eukaryota</taxon>
        <taxon>Metazoa</taxon>
        <taxon>Cnidaria</taxon>
        <taxon>Anthozoa</taxon>
        <taxon>Octocorallia</taxon>
        <taxon>Malacalcyonacea</taxon>
        <taxon>Plexauridae</taxon>
        <taxon>Paramuricea</taxon>
    </lineage>
</organism>
<protein>
    <submittedName>
        <fullName evidence="1">Uncharacterized protein</fullName>
    </submittedName>
</protein>
<dbReference type="AlphaFoldDB" id="A0A6S7G3G9"/>
<accession>A0A6S7G3G9</accession>
<gene>
    <name evidence="1" type="ORF">PACLA_8A065422</name>
</gene>
<name>A0A6S7G3G9_PARCT</name>
<dbReference type="Proteomes" id="UP001152795">
    <property type="component" value="Unassembled WGS sequence"/>
</dbReference>
<keyword evidence="2" id="KW-1185">Reference proteome</keyword>
<proteinExistence type="predicted"/>
<reference evidence="1" key="1">
    <citation type="submission" date="2020-04" db="EMBL/GenBank/DDBJ databases">
        <authorList>
            <person name="Alioto T."/>
            <person name="Alioto T."/>
            <person name="Gomez Garrido J."/>
        </authorList>
    </citation>
    <scope>NUCLEOTIDE SEQUENCE</scope>
    <source>
        <strain evidence="1">A484AB</strain>
    </source>
</reference>